<dbReference type="OrthoDB" id="3699676at2"/>
<organism evidence="2 3">
    <name type="scientific">Saccharomonospora cyanea NA-134</name>
    <dbReference type="NCBI Taxonomy" id="882082"/>
    <lineage>
        <taxon>Bacteria</taxon>
        <taxon>Bacillati</taxon>
        <taxon>Actinomycetota</taxon>
        <taxon>Actinomycetes</taxon>
        <taxon>Pseudonocardiales</taxon>
        <taxon>Pseudonocardiaceae</taxon>
        <taxon>Saccharomonospora</taxon>
    </lineage>
</organism>
<keyword evidence="3" id="KW-1185">Reference proteome</keyword>
<dbReference type="NCBIfam" id="TIGR01764">
    <property type="entry name" value="excise"/>
    <property type="match status" value="1"/>
</dbReference>
<gene>
    <name evidence="2" type="ORF">SaccyDRAFT_3827</name>
</gene>
<dbReference type="EMBL" id="CM001440">
    <property type="protein sequence ID" value="EHR62654.1"/>
    <property type="molecule type" value="Genomic_DNA"/>
</dbReference>
<keyword evidence="2" id="KW-0238">DNA-binding</keyword>
<dbReference type="SUPFAM" id="SSF46955">
    <property type="entry name" value="Putative DNA-binding domain"/>
    <property type="match status" value="1"/>
</dbReference>
<evidence type="ECO:0000313" key="3">
    <source>
        <dbReference type="Proteomes" id="UP000002791"/>
    </source>
</evidence>
<dbReference type="Proteomes" id="UP000002791">
    <property type="component" value="Chromosome"/>
</dbReference>
<dbReference type="GO" id="GO:0003677">
    <property type="term" value="F:DNA binding"/>
    <property type="evidence" value="ECO:0007669"/>
    <property type="project" value="UniProtKB-KW"/>
</dbReference>
<evidence type="ECO:0000259" key="1">
    <source>
        <dbReference type="Pfam" id="PF12728"/>
    </source>
</evidence>
<accession>H5XG72</accession>
<reference evidence="2 3" key="1">
    <citation type="submission" date="2011-11" db="EMBL/GenBank/DDBJ databases">
        <title>The Noncontiguous Finished sequence of Saccharomonospora cyanea NA-134.</title>
        <authorList>
            <consortium name="US DOE Joint Genome Institute"/>
            <person name="Lucas S."/>
            <person name="Han J."/>
            <person name="Lapidus A."/>
            <person name="Cheng J.-F."/>
            <person name="Goodwin L."/>
            <person name="Pitluck S."/>
            <person name="Peters L."/>
            <person name="Ovchinnikova G."/>
            <person name="Lu M."/>
            <person name="Detter J.C."/>
            <person name="Han C."/>
            <person name="Tapia R."/>
            <person name="Land M."/>
            <person name="Hauser L."/>
            <person name="Kyrpides N."/>
            <person name="Ivanova N."/>
            <person name="Pagani I."/>
            <person name="Brambilla E.-M."/>
            <person name="Klenk H.-P."/>
            <person name="Woyke T."/>
        </authorList>
    </citation>
    <scope>NUCLEOTIDE SEQUENCE [LARGE SCALE GENOMIC DNA]</scope>
    <source>
        <strain evidence="2 3">NA-134</strain>
    </source>
</reference>
<dbReference type="InterPro" id="IPR010093">
    <property type="entry name" value="SinI_DNA-bd"/>
</dbReference>
<proteinExistence type="predicted"/>
<dbReference type="InterPro" id="IPR009061">
    <property type="entry name" value="DNA-bd_dom_put_sf"/>
</dbReference>
<name>H5XG72_9PSEU</name>
<dbReference type="InterPro" id="IPR041657">
    <property type="entry name" value="HTH_17"/>
</dbReference>
<dbReference type="HOGENOM" id="CLU_2791446_0_0_11"/>
<dbReference type="Pfam" id="PF12728">
    <property type="entry name" value="HTH_17"/>
    <property type="match status" value="1"/>
</dbReference>
<dbReference type="RefSeq" id="WP_005458557.1">
    <property type="nucleotide sequence ID" value="NZ_CM001440.1"/>
</dbReference>
<dbReference type="STRING" id="882082.SaccyDRAFT_3827"/>
<evidence type="ECO:0000313" key="2">
    <source>
        <dbReference type="EMBL" id="EHR62654.1"/>
    </source>
</evidence>
<protein>
    <submittedName>
        <fullName evidence="2">DNA-binding protein, excisionase family</fullName>
    </submittedName>
</protein>
<sequence>MRKTTVEAVLRPKEAAEYAGCHVKTLLRALRRGDLVGHQRVAGGSWRIFESDLIAWIKGESPKRRRTA</sequence>
<feature type="domain" description="Helix-turn-helix" evidence="1">
    <location>
        <begin position="10"/>
        <end position="59"/>
    </location>
</feature>
<dbReference type="AlphaFoldDB" id="H5XG72"/>